<dbReference type="InterPro" id="IPR003609">
    <property type="entry name" value="Pan_app"/>
</dbReference>
<dbReference type="InterPro" id="IPR011009">
    <property type="entry name" value="Kinase-like_dom_sf"/>
</dbReference>
<feature type="domain" description="Protein kinase" evidence="16">
    <location>
        <begin position="548"/>
        <end position="820"/>
    </location>
</feature>
<evidence type="ECO:0000313" key="19">
    <source>
        <dbReference type="EnsemblPlants" id="OB01G33570.1"/>
    </source>
</evidence>
<name>J3L2A1_ORYBR</name>
<feature type="domain" description="Apple" evidence="18">
    <location>
        <begin position="401"/>
        <end position="483"/>
    </location>
</feature>
<dbReference type="PROSITE" id="PS50927">
    <property type="entry name" value="BULB_LECTIN"/>
    <property type="match status" value="1"/>
</dbReference>
<dbReference type="FunFam" id="1.10.510.10:FF:000227">
    <property type="entry name" value="Serine/threonine-protein kinase"/>
    <property type="match status" value="1"/>
</dbReference>
<evidence type="ECO:0000256" key="13">
    <source>
        <dbReference type="ARBA" id="ARBA00047899"/>
    </source>
</evidence>
<comment type="subcellular location">
    <subcellularLocation>
        <location evidence="1">Membrane</location>
        <topology evidence="1">Single-pass type I membrane protein</topology>
    </subcellularLocation>
</comment>
<dbReference type="SMART" id="SM00108">
    <property type="entry name" value="B_lectin"/>
    <property type="match status" value="1"/>
</dbReference>
<evidence type="ECO:0000313" key="20">
    <source>
        <dbReference type="Proteomes" id="UP000006038"/>
    </source>
</evidence>
<evidence type="ECO:0000256" key="9">
    <source>
        <dbReference type="ARBA" id="ARBA00022989"/>
    </source>
</evidence>
<dbReference type="GO" id="GO:0051707">
    <property type="term" value="P:response to other organism"/>
    <property type="evidence" value="ECO:0007669"/>
    <property type="project" value="UniProtKB-ARBA"/>
</dbReference>
<dbReference type="Gene3D" id="1.10.510.10">
    <property type="entry name" value="Transferase(Phosphotransferase) domain 1"/>
    <property type="match status" value="2"/>
</dbReference>
<dbReference type="CDD" id="cd01098">
    <property type="entry name" value="PAN_AP_plant"/>
    <property type="match status" value="1"/>
</dbReference>
<evidence type="ECO:0000256" key="1">
    <source>
        <dbReference type="ARBA" id="ARBA00004479"/>
    </source>
</evidence>
<reference evidence="19" key="2">
    <citation type="submission" date="2013-04" db="UniProtKB">
        <authorList>
            <consortium name="EnsemblPlants"/>
        </authorList>
    </citation>
    <scope>IDENTIFICATION</scope>
</reference>
<dbReference type="InterPro" id="IPR001480">
    <property type="entry name" value="Bulb-type_lectin_dom"/>
</dbReference>
<protein>
    <recommendedName>
        <fullName evidence="2">non-specific serine/threonine protein kinase</fullName>
        <ecNumber evidence="2">2.7.11.1</ecNumber>
    </recommendedName>
</protein>
<dbReference type="HOGENOM" id="CLU_000288_116_2_1"/>
<dbReference type="SUPFAM" id="SSF56112">
    <property type="entry name" value="Protein kinase-like (PK-like)"/>
    <property type="match status" value="2"/>
</dbReference>
<dbReference type="SMART" id="SM00220">
    <property type="entry name" value="S_TKc"/>
    <property type="match status" value="1"/>
</dbReference>
<keyword evidence="7" id="KW-0418">Kinase</keyword>
<accession>J3L2A1</accession>
<dbReference type="InterPro" id="IPR017441">
    <property type="entry name" value="Protein_kinase_ATP_BS"/>
</dbReference>
<keyword evidence="3" id="KW-0808">Transferase</keyword>
<dbReference type="Gene3D" id="2.90.10.10">
    <property type="entry name" value="Bulb-type lectin domain"/>
    <property type="match status" value="1"/>
</dbReference>
<dbReference type="Gene3D" id="3.30.200.20">
    <property type="entry name" value="Phosphorylase Kinase, domain 1"/>
    <property type="match status" value="1"/>
</dbReference>
<keyword evidence="4" id="KW-0812">Transmembrane</keyword>
<dbReference type="EC" id="2.7.11.1" evidence="2"/>
<dbReference type="Proteomes" id="UP000006038">
    <property type="component" value="Chromosome 1"/>
</dbReference>
<dbReference type="SUPFAM" id="SSF51110">
    <property type="entry name" value="alpha-D-mannose-specific plant lectins"/>
    <property type="match status" value="1"/>
</dbReference>
<keyword evidence="6 15" id="KW-0547">Nucleotide-binding</keyword>
<dbReference type="InterPro" id="IPR008271">
    <property type="entry name" value="Ser/Thr_kinase_AS"/>
</dbReference>
<evidence type="ECO:0000259" key="16">
    <source>
        <dbReference type="PROSITE" id="PS50011"/>
    </source>
</evidence>
<dbReference type="GO" id="GO:0016020">
    <property type="term" value="C:membrane"/>
    <property type="evidence" value="ECO:0007669"/>
    <property type="project" value="UniProtKB-SubCell"/>
</dbReference>
<organism evidence="19">
    <name type="scientific">Oryza brachyantha</name>
    <name type="common">malo sina</name>
    <dbReference type="NCBI Taxonomy" id="4533"/>
    <lineage>
        <taxon>Eukaryota</taxon>
        <taxon>Viridiplantae</taxon>
        <taxon>Streptophyta</taxon>
        <taxon>Embryophyta</taxon>
        <taxon>Tracheophyta</taxon>
        <taxon>Spermatophyta</taxon>
        <taxon>Magnoliopsida</taxon>
        <taxon>Liliopsida</taxon>
        <taxon>Poales</taxon>
        <taxon>Poaceae</taxon>
        <taxon>BOP clade</taxon>
        <taxon>Oryzoideae</taxon>
        <taxon>Oryzeae</taxon>
        <taxon>Oryzinae</taxon>
        <taxon>Oryza</taxon>
    </lineage>
</organism>
<evidence type="ECO:0000256" key="10">
    <source>
        <dbReference type="ARBA" id="ARBA00023136"/>
    </source>
</evidence>
<evidence type="ECO:0000259" key="18">
    <source>
        <dbReference type="PROSITE" id="PS50948"/>
    </source>
</evidence>
<dbReference type="PROSITE" id="PS00107">
    <property type="entry name" value="PROTEIN_KINASE_ATP"/>
    <property type="match status" value="1"/>
</dbReference>
<evidence type="ECO:0000259" key="17">
    <source>
        <dbReference type="PROSITE" id="PS50927"/>
    </source>
</evidence>
<keyword evidence="11" id="KW-1015">Disulfide bond</keyword>
<keyword evidence="5" id="KW-0732">Signal</keyword>
<evidence type="ECO:0000256" key="8">
    <source>
        <dbReference type="ARBA" id="ARBA00022840"/>
    </source>
</evidence>
<dbReference type="PROSITE" id="PS50011">
    <property type="entry name" value="PROTEIN_KINASE_DOM"/>
    <property type="match status" value="1"/>
</dbReference>
<dbReference type="CDD" id="cd14066">
    <property type="entry name" value="STKc_IRAK"/>
    <property type="match status" value="1"/>
</dbReference>
<dbReference type="eggNOG" id="ENOG502QUMK">
    <property type="taxonomic scope" value="Eukaryota"/>
</dbReference>
<evidence type="ECO:0000256" key="7">
    <source>
        <dbReference type="ARBA" id="ARBA00022777"/>
    </source>
</evidence>
<evidence type="ECO:0000256" key="11">
    <source>
        <dbReference type="ARBA" id="ARBA00023157"/>
    </source>
</evidence>
<evidence type="ECO:0000256" key="15">
    <source>
        <dbReference type="PROSITE-ProRule" id="PRU10141"/>
    </source>
</evidence>
<dbReference type="AlphaFoldDB" id="J3L2A1"/>
<evidence type="ECO:0000256" key="12">
    <source>
        <dbReference type="ARBA" id="ARBA00023170"/>
    </source>
</evidence>
<dbReference type="PROSITE" id="PS00108">
    <property type="entry name" value="PROTEIN_KINASE_ST"/>
    <property type="match status" value="1"/>
</dbReference>
<keyword evidence="9" id="KW-1133">Transmembrane helix</keyword>
<dbReference type="InterPro" id="IPR000719">
    <property type="entry name" value="Prot_kinase_dom"/>
</dbReference>
<dbReference type="PANTHER" id="PTHR47974">
    <property type="entry name" value="OS07G0415500 PROTEIN"/>
    <property type="match status" value="1"/>
</dbReference>
<dbReference type="Pfam" id="PF00069">
    <property type="entry name" value="Pkinase"/>
    <property type="match status" value="1"/>
</dbReference>
<reference evidence="19" key="1">
    <citation type="journal article" date="2013" name="Nat. Commun.">
        <title>Whole-genome sequencing of Oryza brachyantha reveals mechanisms underlying Oryza genome evolution.</title>
        <authorList>
            <person name="Chen J."/>
            <person name="Huang Q."/>
            <person name="Gao D."/>
            <person name="Wang J."/>
            <person name="Lang Y."/>
            <person name="Liu T."/>
            <person name="Li B."/>
            <person name="Bai Z."/>
            <person name="Luis Goicoechea J."/>
            <person name="Liang C."/>
            <person name="Chen C."/>
            <person name="Zhang W."/>
            <person name="Sun S."/>
            <person name="Liao Y."/>
            <person name="Zhang X."/>
            <person name="Yang L."/>
            <person name="Song C."/>
            <person name="Wang M."/>
            <person name="Shi J."/>
            <person name="Liu G."/>
            <person name="Liu J."/>
            <person name="Zhou H."/>
            <person name="Zhou W."/>
            <person name="Yu Q."/>
            <person name="An N."/>
            <person name="Chen Y."/>
            <person name="Cai Q."/>
            <person name="Wang B."/>
            <person name="Liu B."/>
            <person name="Min J."/>
            <person name="Huang Y."/>
            <person name="Wu H."/>
            <person name="Li Z."/>
            <person name="Zhang Y."/>
            <person name="Yin Y."/>
            <person name="Song W."/>
            <person name="Jiang J."/>
            <person name="Jackson S.A."/>
            <person name="Wing R.A."/>
            <person name="Wang J."/>
            <person name="Chen M."/>
        </authorList>
    </citation>
    <scope>NUCLEOTIDE SEQUENCE [LARGE SCALE GENOMIC DNA]</scope>
    <source>
        <strain evidence="19">cv. IRGC 101232</strain>
    </source>
</reference>
<evidence type="ECO:0000256" key="4">
    <source>
        <dbReference type="ARBA" id="ARBA00022692"/>
    </source>
</evidence>
<comment type="catalytic activity">
    <reaction evidence="14">
        <text>L-seryl-[protein] + ATP = O-phospho-L-seryl-[protein] + ADP + H(+)</text>
        <dbReference type="Rhea" id="RHEA:17989"/>
        <dbReference type="Rhea" id="RHEA-COMP:9863"/>
        <dbReference type="Rhea" id="RHEA-COMP:11604"/>
        <dbReference type="ChEBI" id="CHEBI:15378"/>
        <dbReference type="ChEBI" id="CHEBI:29999"/>
        <dbReference type="ChEBI" id="CHEBI:30616"/>
        <dbReference type="ChEBI" id="CHEBI:83421"/>
        <dbReference type="ChEBI" id="CHEBI:456216"/>
        <dbReference type="EC" id="2.7.11.1"/>
    </reaction>
</comment>
<dbReference type="Pfam" id="PF08276">
    <property type="entry name" value="PAN_2"/>
    <property type="match status" value="1"/>
</dbReference>
<dbReference type="InterPro" id="IPR000858">
    <property type="entry name" value="S_locus_glycoprot_dom"/>
</dbReference>
<sequence length="948" mass="104840">MAATVVALGILRPCYLLLLLAAASGIVTPLLSQATDTVSRSQPLSGDRRLVSQGGKFAVGFFKPANLATASLTIIRLEKLYLLLPPTPFCPHLNSRTQLIHDITPWAIKDAGGAPDKWYLAVWFNKVPKFTPVWVANRVAPISDPKSSKLGISEDGNMVLYDQLNSPIWFTNITSNTSNLTIGVILDTGNFVLTLASNPTNFLWQSFDEPTNVWLPGAKLGWNKITGLNRRLVSWKTSSDPSPGYYSVEIDAGGSNQFLYRWNNSEDYWTTGSWTGTIFSRVPEMALYPKSLLTYDYVNDDQENYFMYRTNESMITAMFSMEIAGQVKAVSWMESAQDWVPFLAMPKAQCSVYLVCGKFSICTENAFTFCSCIRGFSQQYGGDRLYGNSSEGCTRNVGLPCAGSSSRKEKVDGFYALAIANLPDSARSIAAASDDECKQDCLNNCTCTAYSYGDRCSLWYGDLINLVSPTDSSLGQSIYIRLAASEFSSPSRTRTALTKAAIVVGVSVPFIVLVALCLIRRARRFSSVNKVDGSLILFKYRDLQNVTRNFSERLGKGSFGSVYKGVLADGTLVAVKRLDGISQGDKEFRAEVSTTGTIQHVNLIQLLGFCSERSCKILVYEFMPNGSLDRYMFGSNTVALSWSTRYQIALGVAKGLAYLHEKCRSCIIHCDIKPENVLLDASFLPKISDFGLAKLVGRDFSRVLTTMRGTVGYLAPEWISGTAITAKADVFSYGMMLFEIISGKRNLEQSEQSAETFLPVLIAKELPEGNVQALLDSELTANADFNEVETACKVACWCVQDDENSRPTMGEVVQILEGLVDISLPPVPSYGMMLFEIISGKRNTDCHRQGVETFFPVLVAMRLSEGKIQDLLHPELGVDANLDEVVRVCKVACWCVQDDDNKRPMMGEIVQIQEGLADISVPPIPWYLHILAQRSNFFTLRRHHIRQA</sequence>
<keyword evidence="8 15" id="KW-0067">ATP-binding</keyword>
<feature type="domain" description="Bulb-type lectin" evidence="17">
    <location>
        <begin position="35"/>
        <end position="206"/>
    </location>
</feature>
<dbReference type="CDD" id="cd00028">
    <property type="entry name" value="B_lectin"/>
    <property type="match status" value="1"/>
</dbReference>
<dbReference type="OMA" id="WMESAQD"/>
<evidence type="ECO:0000256" key="2">
    <source>
        <dbReference type="ARBA" id="ARBA00012513"/>
    </source>
</evidence>
<dbReference type="InterPro" id="IPR036426">
    <property type="entry name" value="Bulb-type_lectin_dom_sf"/>
</dbReference>
<evidence type="ECO:0000256" key="14">
    <source>
        <dbReference type="ARBA" id="ARBA00048679"/>
    </source>
</evidence>
<dbReference type="Pfam" id="PF00954">
    <property type="entry name" value="S_locus_glycop"/>
    <property type="match status" value="1"/>
</dbReference>
<dbReference type="GO" id="GO:0005524">
    <property type="term" value="F:ATP binding"/>
    <property type="evidence" value="ECO:0007669"/>
    <property type="project" value="UniProtKB-UniRule"/>
</dbReference>
<evidence type="ECO:0000256" key="3">
    <source>
        <dbReference type="ARBA" id="ARBA00022679"/>
    </source>
</evidence>
<keyword evidence="12" id="KW-0675">Receptor</keyword>
<dbReference type="Pfam" id="PF01453">
    <property type="entry name" value="B_lectin"/>
    <property type="match status" value="1"/>
</dbReference>
<evidence type="ECO:0000256" key="5">
    <source>
        <dbReference type="ARBA" id="ARBA00022729"/>
    </source>
</evidence>
<dbReference type="GO" id="GO:0004674">
    <property type="term" value="F:protein serine/threonine kinase activity"/>
    <property type="evidence" value="ECO:0007669"/>
    <property type="project" value="UniProtKB-EC"/>
</dbReference>
<keyword evidence="20" id="KW-1185">Reference proteome</keyword>
<dbReference type="PANTHER" id="PTHR47974:SF19">
    <property type="entry name" value="RECEPTOR-LIKE SERINE_THREONINE-PROTEIN KINASE"/>
    <property type="match status" value="1"/>
</dbReference>
<keyword evidence="10" id="KW-0472">Membrane</keyword>
<feature type="binding site" evidence="15">
    <location>
        <position position="576"/>
    </location>
    <ligand>
        <name>ATP</name>
        <dbReference type="ChEBI" id="CHEBI:30616"/>
    </ligand>
</feature>
<dbReference type="FunFam" id="3.30.200.20:FF:000178">
    <property type="entry name" value="serine/threonine-protein kinase PBS1-like"/>
    <property type="match status" value="1"/>
</dbReference>
<evidence type="ECO:0000256" key="6">
    <source>
        <dbReference type="ARBA" id="ARBA00022741"/>
    </source>
</evidence>
<dbReference type="GO" id="GO:0048544">
    <property type="term" value="P:recognition of pollen"/>
    <property type="evidence" value="ECO:0007669"/>
    <property type="project" value="InterPro"/>
</dbReference>
<comment type="catalytic activity">
    <reaction evidence="13">
        <text>L-threonyl-[protein] + ATP = O-phospho-L-threonyl-[protein] + ADP + H(+)</text>
        <dbReference type="Rhea" id="RHEA:46608"/>
        <dbReference type="Rhea" id="RHEA-COMP:11060"/>
        <dbReference type="Rhea" id="RHEA-COMP:11605"/>
        <dbReference type="ChEBI" id="CHEBI:15378"/>
        <dbReference type="ChEBI" id="CHEBI:30013"/>
        <dbReference type="ChEBI" id="CHEBI:30616"/>
        <dbReference type="ChEBI" id="CHEBI:61977"/>
        <dbReference type="ChEBI" id="CHEBI:456216"/>
        <dbReference type="EC" id="2.7.11.1"/>
    </reaction>
</comment>
<dbReference type="SMART" id="SM00473">
    <property type="entry name" value="PAN_AP"/>
    <property type="match status" value="1"/>
</dbReference>
<dbReference type="PROSITE" id="PS50948">
    <property type="entry name" value="PAN"/>
    <property type="match status" value="1"/>
</dbReference>
<dbReference type="Gramene" id="OB01G33570.1">
    <property type="protein sequence ID" value="OB01G33570.1"/>
    <property type="gene ID" value="OB01G33570"/>
</dbReference>
<dbReference type="EnsemblPlants" id="OB01G33570.1">
    <property type="protein sequence ID" value="OB01G33570.1"/>
    <property type="gene ID" value="OB01G33570"/>
</dbReference>
<proteinExistence type="predicted"/>